<dbReference type="RefSeq" id="WP_009136873.1">
    <property type="nucleotide sequence ID" value="NZ_JH594596.1"/>
</dbReference>
<dbReference type="PANTHER" id="PTHR30023:SF0">
    <property type="entry name" value="PENICILLIN-SENSITIVE CARBOXYPEPTIDASE A"/>
    <property type="match status" value="1"/>
</dbReference>
<evidence type="ECO:0000313" key="3">
    <source>
        <dbReference type="EMBL" id="EHP47118.1"/>
    </source>
</evidence>
<evidence type="ECO:0000256" key="2">
    <source>
        <dbReference type="ARBA" id="ARBA00022801"/>
    </source>
</evidence>
<dbReference type="PANTHER" id="PTHR30023">
    <property type="entry name" value="D-ALANYL-D-ALANINE CARBOXYPEPTIDASE"/>
    <property type="match status" value="1"/>
</dbReference>
<comment type="similarity">
    <text evidence="1">Belongs to the peptidase S13 family.</text>
</comment>
<dbReference type="InterPro" id="IPR012338">
    <property type="entry name" value="Beta-lactam/transpept-like"/>
</dbReference>
<sequence length="460" mass="50815">MKQSLKFFGGLWMVLCLGATALYAQSGLALERLLANAGLRNAVMGIAIRDCADGKEVFNYQGQLALHPASVAKLLPSAWALEKRGADFCFKTRVFYSGGIREHAIEGDVVIVPSGDPTPDSRYFPDSCFIRKFVSVLREKGIHTIKGRIIVQGESEEEIPGSWPWEDISNYYGALCHRFNYRDNTYCLNFTTGAAGTTARLLSVEPALSEIRFRNQVKAAASGGDNAWIYGGPYSNVLYVKGTLPAHQASFQVKGAMHQPEKYFIAELTTYLKKEGIKIEQRIPRNTTLEELWVYTSPLLEEIVFHTNKSSVNLFAEALGQLMAPFQYERALKRWLSGQGIDTSGILLKDACGLSPQNAIPAETIAHLLYTQRNNTAWVCSLPVAGTDRGLNVYLRHHPVLKNKLSAKTGSFSGVRCLAGYLTTSSGKRLAFAFFINNYTCPAAVVYEAVGAFLSDWVSY</sequence>
<dbReference type="Gene3D" id="3.40.710.10">
    <property type="entry name" value="DD-peptidase/beta-lactamase superfamily"/>
    <property type="match status" value="1"/>
</dbReference>
<dbReference type="PRINTS" id="PR00922">
    <property type="entry name" value="DADACBPTASE3"/>
</dbReference>
<dbReference type="Pfam" id="PF02113">
    <property type="entry name" value="Peptidase_S13"/>
    <property type="match status" value="1"/>
</dbReference>
<keyword evidence="3" id="KW-0645">Protease</keyword>
<dbReference type="STRING" id="742817.HMPREF9449_01725"/>
<dbReference type="GO" id="GO:0006508">
    <property type="term" value="P:proteolysis"/>
    <property type="evidence" value="ECO:0007669"/>
    <property type="project" value="InterPro"/>
</dbReference>
<organism evidence="3 4">
    <name type="scientific">Odoribacter laneus YIT 12061</name>
    <dbReference type="NCBI Taxonomy" id="742817"/>
    <lineage>
        <taxon>Bacteria</taxon>
        <taxon>Pseudomonadati</taxon>
        <taxon>Bacteroidota</taxon>
        <taxon>Bacteroidia</taxon>
        <taxon>Bacteroidales</taxon>
        <taxon>Odoribacteraceae</taxon>
        <taxon>Odoribacter</taxon>
    </lineage>
</organism>
<keyword evidence="2" id="KW-0378">Hydrolase</keyword>
<keyword evidence="3" id="KW-0121">Carboxypeptidase</keyword>
<dbReference type="PATRIC" id="fig|742817.3.peg.1842"/>
<keyword evidence="4" id="KW-1185">Reference proteome</keyword>
<comment type="caution">
    <text evidence="3">The sequence shown here is derived from an EMBL/GenBank/DDBJ whole genome shotgun (WGS) entry which is preliminary data.</text>
</comment>
<dbReference type="MEROPS" id="S13.002"/>
<dbReference type="Proteomes" id="UP000004892">
    <property type="component" value="Unassembled WGS sequence"/>
</dbReference>
<dbReference type="AlphaFoldDB" id="H1DHI9"/>
<dbReference type="eggNOG" id="COG2027">
    <property type="taxonomic scope" value="Bacteria"/>
</dbReference>
<proteinExistence type="inferred from homology"/>
<dbReference type="Gene3D" id="3.50.80.20">
    <property type="entry name" value="D-Ala-D-Ala carboxypeptidase C, peptidase S13"/>
    <property type="match status" value="1"/>
</dbReference>
<dbReference type="NCBIfam" id="TIGR00666">
    <property type="entry name" value="PBP4"/>
    <property type="match status" value="1"/>
</dbReference>
<dbReference type="InterPro" id="IPR000667">
    <property type="entry name" value="Peptidase_S13"/>
</dbReference>
<dbReference type="GO" id="GO:0000270">
    <property type="term" value="P:peptidoglycan metabolic process"/>
    <property type="evidence" value="ECO:0007669"/>
    <property type="project" value="TreeGrafter"/>
</dbReference>
<evidence type="ECO:0000256" key="1">
    <source>
        <dbReference type="ARBA" id="ARBA00006096"/>
    </source>
</evidence>
<dbReference type="GO" id="GO:0004185">
    <property type="term" value="F:serine-type carboxypeptidase activity"/>
    <property type="evidence" value="ECO:0007669"/>
    <property type="project" value="InterPro"/>
</dbReference>
<gene>
    <name evidence="3" type="ORF">HMPREF9449_01725</name>
</gene>
<dbReference type="HOGENOM" id="CLU_017692_1_2_10"/>
<name>H1DHI9_9BACT</name>
<dbReference type="GeneID" id="98069291"/>
<evidence type="ECO:0000313" key="4">
    <source>
        <dbReference type="Proteomes" id="UP000004892"/>
    </source>
</evidence>
<dbReference type="EMBL" id="ADMC01000023">
    <property type="protein sequence ID" value="EHP47118.1"/>
    <property type="molecule type" value="Genomic_DNA"/>
</dbReference>
<protein>
    <submittedName>
        <fullName evidence="3">D-alanyl-D-alanine carboxypeptidase/D-alanyl-D-alanine-endopeptidase</fullName>
    </submittedName>
</protein>
<accession>H1DHI9</accession>
<dbReference type="SUPFAM" id="SSF56601">
    <property type="entry name" value="beta-lactamase/transpeptidase-like"/>
    <property type="match status" value="1"/>
</dbReference>
<reference evidence="3 4" key="1">
    <citation type="submission" date="2012-01" db="EMBL/GenBank/DDBJ databases">
        <title>The Genome Sequence of Odoribacter laneus YIT 12061.</title>
        <authorList>
            <consortium name="The Broad Institute Genome Sequencing Platform"/>
            <person name="Earl A."/>
            <person name="Ward D."/>
            <person name="Feldgarden M."/>
            <person name="Gevers D."/>
            <person name="Morotomi M."/>
            <person name="Young S.K."/>
            <person name="Zeng Q."/>
            <person name="Gargeya S."/>
            <person name="Fitzgerald M."/>
            <person name="Haas B."/>
            <person name="Abouelleil A."/>
            <person name="Alvarado L."/>
            <person name="Arachchi H.M."/>
            <person name="Berlin A."/>
            <person name="Chapman S.B."/>
            <person name="Gearin G."/>
            <person name="Goldberg J."/>
            <person name="Griggs A."/>
            <person name="Gujja S."/>
            <person name="Hansen M."/>
            <person name="Heiman D."/>
            <person name="Howarth C."/>
            <person name="Larimer J."/>
            <person name="Lui A."/>
            <person name="MacDonald P.J.P."/>
            <person name="McCowen C."/>
            <person name="Montmayeur A."/>
            <person name="Murphy C."/>
            <person name="Neiman D."/>
            <person name="Pearson M."/>
            <person name="Priest M."/>
            <person name="Roberts A."/>
            <person name="Saif S."/>
            <person name="Shea T."/>
            <person name="Sisk P."/>
            <person name="Stolte C."/>
            <person name="Sykes S."/>
            <person name="Wortman J."/>
            <person name="Nusbaum C."/>
            <person name="Birren B."/>
        </authorList>
    </citation>
    <scope>NUCLEOTIDE SEQUENCE [LARGE SCALE GENOMIC DNA]</scope>
    <source>
        <strain evidence="3 4">YIT 12061</strain>
    </source>
</reference>